<sequence>MSDREYQERVWIRRELPRPGYYDEFDLAVHSLFDDSPILPSPAPGCVGELIHADEEVPLARLGEVLSPLIDELGDVSDAEYVHSAQCTVA</sequence>
<accession>A0ABW5HJZ4</accession>
<dbReference type="RefSeq" id="WP_378312286.1">
    <property type="nucleotide sequence ID" value="NZ_JBHUKS010000033.1"/>
</dbReference>
<dbReference type="Proteomes" id="UP001597483">
    <property type="component" value="Unassembled WGS sequence"/>
</dbReference>
<dbReference type="InterPro" id="IPR057705">
    <property type="entry name" value="DUF7945"/>
</dbReference>
<dbReference type="NCBIfam" id="NF047838">
    <property type="entry name" value="SCO4402_fam"/>
    <property type="match status" value="1"/>
</dbReference>
<evidence type="ECO:0000313" key="2">
    <source>
        <dbReference type="Proteomes" id="UP001597483"/>
    </source>
</evidence>
<evidence type="ECO:0000313" key="1">
    <source>
        <dbReference type="EMBL" id="MFD2473643.1"/>
    </source>
</evidence>
<organism evidence="1 2">
    <name type="scientific">Amycolatopsis silviterrae</name>
    <dbReference type="NCBI Taxonomy" id="1656914"/>
    <lineage>
        <taxon>Bacteria</taxon>
        <taxon>Bacillati</taxon>
        <taxon>Actinomycetota</taxon>
        <taxon>Actinomycetes</taxon>
        <taxon>Pseudonocardiales</taxon>
        <taxon>Pseudonocardiaceae</taxon>
        <taxon>Amycolatopsis</taxon>
    </lineage>
</organism>
<reference evidence="2" key="1">
    <citation type="journal article" date="2019" name="Int. J. Syst. Evol. Microbiol.">
        <title>The Global Catalogue of Microorganisms (GCM) 10K type strain sequencing project: providing services to taxonomists for standard genome sequencing and annotation.</title>
        <authorList>
            <consortium name="The Broad Institute Genomics Platform"/>
            <consortium name="The Broad Institute Genome Sequencing Center for Infectious Disease"/>
            <person name="Wu L."/>
            <person name="Ma J."/>
        </authorList>
    </citation>
    <scope>NUCLEOTIDE SEQUENCE [LARGE SCALE GENOMIC DNA]</scope>
    <source>
        <strain evidence="2">CGMCC 4.7641</strain>
    </source>
</reference>
<dbReference type="EMBL" id="JBHUKS010000033">
    <property type="protein sequence ID" value="MFD2473643.1"/>
    <property type="molecule type" value="Genomic_DNA"/>
</dbReference>
<proteinExistence type="predicted"/>
<keyword evidence="2" id="KW-1185">Reference proteome</keyword>
<comment type="caution">
    <text evidence="1">The sequence shown here is derived from an EMBL/GenBank/DDBJ whole genome shotgun (WGS) entry which is preliminary data.</text>
</comment>
<name>A0ABW5HJZ4_9PSEU</name>
<protein>
    <submittedName>
        <fullName evidence="1">Uncharacterized protein</fullName>
    </submittedName>
</protein>
<gene>
    <name evidence="1" type="ORF">ACFSVL_40015</name>
</gene>